<dbReference type="AlphaFoldDB" id="A0A941EFC1"/>
<accession>A0A941EFC1</accession>
<evidence type="ECO:0000313" key="3">
    <source>
        <dbReference type="Proteomes" id="UP000676325"/>
    </source>
</evidence>
<evidence type="ECO:0000259" key="1">
    <source>
        <dbReference type="Pfam" id="PF01814"/>
    </source>
</evidence>
<protein>
    <submittedName>
        <fullName evidence="2">Hemerythrin domain-containing protein</fullName>
    </submittedName>
</protein>
<comment type="caution">
    <text evidence="2">The sequence shown here is derived from an EMBL/GenBank/DDBJ whole genome shotgun (WGS) entry which is preliminary data.</text>
</comment>
<sequence>MAGTANAATEIAREHDEIATLVTRVMSLGRGGERTSLLHELCARFMIHAQAEERHVYPTLRRLLPEGACIADTQHRADRGVARIVARVENSTAAGPDSEELVARLLDGIRGHVARQDALLLPALIEVCPIDEIDHLGEQLRLGLRMAKDAAVRAGMRACEQAESSDTPSADAEAEPYRSGFRALLRHIARTEAHSAATA</sequence>
<organism evidence="2 3">
    <name type="scientific">Actinospica acidithermotolerans</name>
    <dbReference type="NCBI Taxonomy" id="2828514"/>
    <lineage>
        <taxon>Bacteria</taxon>
        <taxon>Bacillati</taxon>
        <taxon>Actinomycetota</taxon>
        <taxon>Actinomycetes</taxon>
        <taxon>Catenulisporales</taxon>
        <taxon>Actinospicaceae</taxon>
        <taxon>Actinospica</taxon>
    </lineage>
</organism>
<dbReference type="Pfam" id="PF01814">
    <property type="entry name" value="Hemerythrin"/>
    <property type="match status" value="1"/>
</dbReference>
<keyword evidence="3" id="KW-1185">Reference proteome</keyword>
<evidence type="ECO:0000313" key="2">
    <source>
        <dbReference type="EMBL" id="MBR7828039.1"/>
    </source>
</evidence>
<dbReference type="Proteomes" id="UP000676325">
    <property type="component" value="Unassembled WGS sequence"/>
</dbReference>
<dbReference type="PANTHER" id="PTHR35585:SF1">
    <property type="entry name" value="HHE DOMAIN PROTEIN (AFU_ORTHOLOGUE AFUA_4G00730)"/>
    <property type="match status" value="1"/>
</dbReference>
<proteinExistence type="predicted"/>
<dbReference type="RefSeq" id="WP_212519178.1">
    <property type="nucleotide sequence ID" value="NZ_JAGSOH010000047.1"/>
</dbReference>
<feature type="domain" description="Hemerythrin-like" evidence="1">
    <location>
        <begin position="9"/>
        <end position="124"/>
    </location>
</feature>
<name>A0A941EFC1_9ACTN</name>
<dbReference type="EMBL" id="JAGSOH010000047">
    <property type="protein sequence ID" value="MBR7828039.1"/>
    <property type="molecule type" value="Genomic_DNA"/>
</dbReference>
<dbReference type="Gene3D" id="1.20.120.520">
    <property type="entry name" value="nmb1532 protein domain like"/>
    <property type="match status" value="1"/>
</dbReference>
<dbReference type="PANTHER" id="PTHR35585">
    <property type="entry name" value="HHE DOMAIN PROTEIN (AFU_ORTHOLOGUE AFUA_4G00730)"/>
    <property type="match status" value="1"/>
</dbReference>
<gene>
    <name evidence="2" type="ORF">KDK95_17110</name>
</gene>
<reference evidence="2" key="1">
    <citation type="submission" date="2021-04" db="EMBL/GenBank/DDBJ databases">
        <title>Genome based classification of Actinospica acidithermotolerans sp. nov., an actinobacterium isolated from an Indonesian hot spring.</title>
        <authorList>
            <person name="Kusuma A.B."/>
            <person name="Putra K.E."/>
            <person name="Nafisah S."/>
            <person name="Loh J."/>
            <person name="Nouioui I."/>
            <person name="Goodfellow M."/>
        </authorList>
    </citation>
    <scope>NUCLEOTIDE SEQUENCE</scope>
    <source>
        <strain evidence="2">MGRD01-02</strain>
    </source>
</reference>
<dbReference type="InterPro" id="IPR012312">
    <property type="entry name" value="Hemerythrin-like"/>
</dbReference>